<evidence type="ECO:0000256" key="6">
    <source>
        <dbReference type="ARBA" id="ARBA00022723"/>
    </source>
</evidence>
<dbReference type="SUPFAM" id="SSF56784">
    <property type="entry name" value="HAD-like"/>
    <property type="match status" value="1"/>
</dbReference>
<dbReference type="GO" id="GO:0046295">
    <property type="term" value="P:glycolate biosynthetic process"/>
    <property type="evidence" value="ECO:0007669"/>
    <property type="project" value="UniProtKB-UniRule"/>
</dbReference>
<dbReference type="GO" id="GO:0046872">
    <property type="term" value="F:metal ion binding"/>
    <property type="evidence" value="ECO:0007669"/>
    <property type="project" value="UniProtKB-KW"/>
</dbReference>
<dbReference type="OrthoDB" id="9793014at2"/>
<comment type="pathway">
    <text evidence="3 10">Organic acid metabolism; glycolate biosynthesis; glycolate from 2-phosphoglycolate: step 1/1.</text>
</comment>
<protein>
    <recommendedName>
        <fullName evidence="5 10">Phosphoglycolate phosphatase</fullName>
        <shortName evidence="10">PGP</shortName>
        <shortName evidence="10">PGPase</shortName>
        <ecNumber evidence="5 10">3.1.3.18</ecNumber>
    </recommendedName>
</protein>
<keyword evidence="7 10" id="KW-0378">Hydrolase</keyword>
<feature type="binding site" evidence="10">
    <location>
        <position position="171"/>
    </location>
    <ligand>
        <name>Mg(2+)</name>
        <dbReference type="ChEBI" id="CHEBI:18420"/>
    </ligand>
</feature>
<evidence type="ECO:0000256" key="4">
    <source>
        <dbReference type="ARBA" id="ARBA00006171"/>
    </source>
</evidence>
<sequence length="227" mass="24680">MTKPIVVFDLDGTLVDTAPDLLDSLNHCLEQSGLERVDPVALRRYVGQGARVMIERAFEAQQKQLSPEQLDWLVGLFLEHYSAHMPGQSQFFAGVITAMDRLATAGFMLAVCTNKFEALAVKLLAELGEADRFATICGGDTFTFRKPDPRHLVETILRAGGDPARAVMVGDSRADIDAAKAAGIPVIAVDFGYTDLPVNNFEPSRIISHYDELTLDMANGLIMAAAL</sequence>
<evidence type="ECO:0000256" key="2">
    <source>
        <dbReference type="ARBA" id="ARBA00001946"/>
    </source>
</evidence>
<dbReference type="NCBIfam" id="TIGR01549">
    <property type="entry name" value="HAD-SF-IA-v1"/>
    <property type="match status" value="1"/>
</dbReference>
<comment type="function">
    <text evidence="10">Specifically catalyzes the dephosphorylation of 2-phosphoglycolate. Is involved in the dissimilation of the intracellular 2-phosphoglycolate formed during the DNA repair of 3'-phosphoglycolate ends, a major class of DNA lesions induced by oxidative stress.</text>
</comment>
<dbReference type="InterPro" id="IPR050155">
    <property type="entry name" value="HAD-like_hydrolase_sf"/>
</dbReference>
<dbReference type="GO" id="GO:0005975">
    <property type="term" value="P:carbohydrate metabolic process"/>
    <property type="evidence" value="ECO:0007669"/>
    <property type="project" value="InterPro"/>
</dbReference>
<dbReference type="AlphaFoldDB" id="A0A318TKM5"/>
<evidence type="ECO:0000256" key="10">
    <source>
        <dbReference type="HAMAP-Rule" id="MF_00495"/>
    </source>
</evidence>
<evidence type="ECO:0000313" key="11">
    <source>
        <dbReference type="EMBL" id="PYE89987.1"/>
    </source>
</evidence>
<comment type="similarity">
    <text evidence="4 10">Belongs to the HAD-like hydrolase superfamily. CbbY/CbbZ/Gph/YieH family.</text>
</comment>
<evidence type="ECO:0000256" key="5">
    <source>
        <dbReference type="ARBA" id="ARBA00013078"/>
    </source>
</evidence>
<evidence type="ECO:0000313" key="12">
    <source>
        <dbReference type="Proteomes" id="UP000247454"/>
    </source>
</evidence>
<dbReference type="Gene3D" id="1.10.150.240">
    <property type="entry name" value="Putative phosphatase, domain 2"/>
    <property type="match status" value="1"/>
</dbReference>
<dbReference type="Pfam" id="PF13419">
    <property type="entry name" value="HAD_2"/>
    <property type="match status" value="1"/>
</dbReference>
<dbReference type="UniPathway" id="UPA00865">
    <property type="reaction ID" value="UER00834"/>
</dbReference>
<gene>
    <name evidence="11" type="ORF">C7477_10274</name>
</gene>
<dbReference type="CDD" id="cd07512">
    <property type="entry name" value="HAD_PGPase"/>
    <property type="match status" value="1"/>
</dbReference>
<reference evidence="11 12" key="1">
    <citation type="submission" date="2018-06" db="EMBL/GenBank/DDBJ databases">
        <title>Genomic Encyclopedia of Type Strains, Phase III (KMG-III): the genomes of soil and plant-associated and newly described type strains.</title>
        <authorList>
            <person name="Whitman W."/>
        </authorList>
    </citation>
    <scope>NUCLEOTIDE SEQUENCE [LARGE SCALE GENOMIC DNA]</scope>
    <source>
        <strain evidence="11 12">ORS 1419</strain>
    </source>
</reference>
<comment type="catalytic activity">
    <reaction evidence="1 10">
        <text>2-phosphoglycolate + H2O = glycolate + phosphate</text>
        <dbReference type="Rhea" id="RHEA:14369"/>
        <dbReference type="ChEBI" id="CHEBI:15377"/>
        <dbReference type="ChEBI" id="CHEBI:29805"/>
        <dbReference type="ChEBI" id="CHEBI:43474"/>
        <dbReference type="ChEBI" id="CHEBI:58033"/>
        <dbReference type="EC" id="3.1.3.18"/>
    </reaction>
</comment>
<dbReference type="InterPro" id="IPR023214">
    <property type="entry name" value="HAD_sf"/>
</dbReference>
<name>A0A318TKM5_9HYPH</name>
<dbReference type="InterPro" id="IPR023198">
    <property type="entry name" value="PGP-like_dom2"/>
</dbReference>
<feature type="binding site" evidence="10">
    <location>
        <position position="11"/>
    </location>
    <ligand>
        <name>Mg(2+)</name>
        <dbReference type="ChEBI" id="CHEBI:18420"/>
    </ligand>
</feature>
<keyword evidence="12" id="KW-1185">Reference proteome</keyword>
<feature type="active site" description="Nucleophile" evidence="10">
    <location>
        <position position="9"/>
    </location>
</feature>
<evidence type="ECO:0000256" key="9">
    <source>
        <dbReference type="ARBA" id="ARBA00023277"/>
    </source>
</evidence>
<evidence type="ECO:0000256" key="7">
    <source>
        <dbReference type="ARBA" id="ARBA00022801"/>
    </source>
</evidence>
<dbReference type="GO" id="GO:0005829">
    <property type="term" value="C:cytosol"/>
    <property type="evidence" value="ECO:0007669"/>
    <property type="project" value="TreeGrafter"/>
</dbReference>
<dbReference type="InterPro" id="IPR006439">
    <property type="entry name" value="HAD-SF_hydro_IA"/>
</dbReference>
<proteinExistence type="inferred from homology"/>
<keyword evidence="9 10" id="KW-0119">Carbohydrate metabolism</keyword>
<dbReference type="InterPro" id="IPR037512">
    <property type="entry name" value="PGPase_prok"/>
</dbReference>
<keyword evidence="6 10" id="KW-0479">Metal-binding</keyword>
<dbReference type="Proteomes" id="UP000247454">
    <property type="component" value="Unassembled WGS sequence"/>
</dbReference>
<accession>A0A318TKM5</accession>
<comment type="caution">
    <text evidence="11">The sequence shown here is derived from an EMBL/GenBank/DDBJ whole genome shotgun (WGS) entry which is preliminary data.</text>
</comment>
<dbReference type="GO" id="GO:0006281">
    <property type="term" value="P:DNA repair"/>
    <property type="evidence" value="ECO:0007669"/>
    <property type="project" value="TreeGrafter"/>
</dbReference>
<dbReference type="PANTHER" id="PTHR43434">
    <property type="entry name" value="PHOSPHOGLYCOLATE PHOSPHATASE"/>
    <property type="match status" value="1"/>
</dbReference>
<keyword evidence="8 10" id="KW-0460">Magnesium</keyword>
<organism evidence="11 12">
    <name type="scientific">Phyllobacterium leguminum</name>
    <dbReference type="NCBI Taxonomy" id="314237"/>
    <lineage>
        <taxon>Bacteria</taxon>
        <taxon>Pseudomonadati</taxon>
        <taxon>Pseudomonadota</taxon>
        <taxon>Alphaproteobacteria</taxon>
        <taxon>Hyphomicrobiales</taxon>
        <taxon>Phyllobacteriaceae</taxon>
        <taxon>Phyllobacterium</taxon>
    </lineage>
</organism>
<dbReference type="SFLD" id="SFLDS00003">
    <property type="entry name" value="Haloacid_Dehalogenase"/>
    <property type="match status" value="1"/>
</dbReference>
<dbReference type="NCBIfam" id="TIGR01509">
    <property type="entry name" value="HAD-SF-IA-v3"/>
    <property type="match status" value="1"/>
</dbReference>
<dbReference type="GO" id="GO:0008967">
    <property type="term" value="F:phosphoglycolate phosphatase activity"/>
    <property type="evidence" value="ECO:0007669"/>
    <property type="project" value="UniProtKB-UniRule"/>
</dbReference>
<comment type="cofactor">
    <cofactor evidence="2 10">
        <name>Mg(2+)</name>
        <dbReference type="ChEBI" id="CHEBI:18420"/>
    </cofactor>
</comment>
<dbReference type="InterPro" id="IPR041492">
    <property type="entry name" value="HAD_2"/>
</dbReference>
<dbReference type="PANTHER" id="PTHR43434:SF1">
    <property type="entry name" value="PHOSPHOGLYCOLATE PHOSPHATASE"/>
    <property type="match status" value="1"/>
</dbReference>
<evidence type="ECO:0000256" key="8">
    <source>
        <dbReference type="ARBA" id="ARBA00022842"/>
    </source>
</evidence>
<evidence type="ECO:0000256" key="1">
    <source>
        <dbReference type="ARBA" id="ARBA00000830"/>
    </source>
</evidence>
<dbReference type="InterPro" id="IPR036412">
    <property type="entry name" value="HAD-like_sf"/>
</dbReference>
<dbReference type="EMBL" id="QJTF01000002">
    <property type="protein sequence ID" value="PYE89987.1"/>
    <property type="molecule type" value="Genomic_DNA"/>
</dbReference>
<dbReference type="SFLD" id="SFLDG01129">
    <property type="entry name" value="C1.5:_HAD__Beta-PGM__Phosphata"/>
    <property type="match status" value="1"/>
</dbReference>
<dbReference type="RefSeq" id="WP_110748349.1">
    <property type="nucleotide sequence ID" value="NZ_QJTF01000002.1"/>
</dbReference>
<dbReference type="Gene3D" id="3.40.50.1000">
    <property type="entry name" value="HAD superfamily/HAD-like"/>
    <property type="match status" value="1"/>
</dbReference>
<evidence type="ECO:0000256" key="3">
    <source>
        <dbReference type="ARBA" id="ARBA00004818"/>
    </source>
</evidence>
<dbReference type="HAMAP" id="MF_00495">
    <property type="entry name" value="GPH_hydrolase_bact"/>
    <property type="match status" value="1"/>
</dbReference>
<dbReference type="EC" id="3.1.3.18" evidence="5 10"/>
<feature type="binding site" evidence="10">
    <location>
        <position position="9"/>
    </location>
    <ligand>
        <name>Mg(2+)</name>
        <dbReference type="ChEBI" id="CHEBI:18420"/>
    </ligand>
</feature>